<comment type="caution">
    <text evidence="2">The sequence shown here is derived from an EMBL/GenBank/DDBJ whole genome shotgun (WGS) entry which is preliminary data.</text>
</comment>
<gene>
    <name evidence="2" type="ORF">NLU13_3332</name>
</gene>
<feature type="region of interest" description="Disordered" evidence="1">
    <location>
        <begin position="1"/>
        <end position="102"/>
    </location>
</feature>
<feature type="compositionally biased region" description="Low complexity" evidence="1">
    <location>
        <begin position="196"/>
        <end position="208"/>
    </location>
</feature>
<protein>
    <submittedName>
        <fullName evidence="2">Uncharacterized protein</fullName>
    </submittedName>
</protein>
<feature type="compositionally biased region" description="Low complexity" evidence="1">
    <location>
        <begin position="296"/>
        <end position="306"/>
    </location>
</feature>
<feature type="compositionally biased region" description="Low complexity" evidence="1">
    <location>
        <begin position="222"/>
        <end position="242"/>
    </location>
</feature>
<proteinExistence type="predicted"/>
<accession>A0AA39GML9</accession>
<reference evidence="2" key="1">
    <citation type="submission" date="2022-10" db="EMBL/GenBank/DDBJ databases">
        <title>Determination and structural analysis of whole genome sequence of Sarocladium strictum F4-1.</title>
        <authorList>
            <person name="Hu L."/>
            <person name="Jiang Y."/>
        </authorList>
    </citation>
    <scope>NUCLEOTIDE SEQUENCE</scope>
    <source>
        <strain evidence="2">F4-1</strain>
    </source>
</reference>
<dbReference type="Proteomes" id="UP001175261">
    <property type="component" value="Unassembled WGS sequence"/>
</dbReference>
<organism evidence="2 3">
    <name type="scientific">Sarocladium strictum</name>
    <name type="common">Black bundle disease fungus</name>
    <name type="synonym">Acremonium strictum</name>
    <dbReference type="NCBI Taxonomy" id="5046"/>
    <lineage>
        <taxon>Eukaryota</taxon>
        <taxon>Fungi</taxon>
        <taxon>Dikarya</taxon>
        <taxon>Ascomycota</taxon>
        <taxon>Pezizomycotina</taxon>
        <taxon>Sordariomycetes</taxon>
        <taxon>Hypocreomycetidae</taxon>
        <taxon>Hypocreales</taxon>
        <taxon>Sarocladiaceae</taxon>
        <taxon>Sarocladium</taxon>
    </lineage>
</organism>
<evidence type="ECO:0000313" key="2">
    <source>
        <dbReference type="EMBL" id="KAK0389759.1"/>
    </source>
</evidence>
<feature type="compositionally biased region" description="Basic and acidic residues" evidence="1">
    <location>
        <begin position="427"/>
        <end position="456"/>
    </location>
</feature>
<evidence type="ECO:0000256" key="1">
    <source>
        <dbReference type="SAM" id="MobiDB-lite"/>
    </source>
</evidence>
<dbReference type="AlphaFoldDB" id="A0AA39GML9"/>
<feature type="region of interest" description="Disordered" evidence="1">
    <location>
        <begin position="169"/>
        <end position="456"/>
    </location>
</feature>
<sequence>MSAPHRGLPPPAAMGLAPQQPTSTAAPPQPVHQSHSVSQQPPPPPTMPQHSHVHSQTPGHLPPPPQQWQGGEESMKSWLAARAEEEKTKQEEAKIRQEELRLEQRRIEGDILRSSLSGGIPPALIPLVFAGMGNSGGAVSKAAFEWAQQYLTTSSQGHHPQLLPAAQVPVSPDHQRDFSSHTGAPYGSSTSGPGAGPQAQGGFAPHAGSPTRPRGQTLSGPLSRAPSGLSSFSSGGLQPGPGHSAHQPNSHGHAGPGQQEQALFFHHWQPPGTHGGSTSNPPGTPSGEVARKRKAPGSQPSSGGASDMRLRSPPLLAYSNTGDLASSRRGHKRQRSDMSWRLSSPGQGDWREQRDRRRKSLSPQRESTARMGRTVIKGEGGGHSVSSLLSADPEMAMDQYHQMRAPPHHPRQREQESQEGTTNYPRHASEHGEDVRRTPPTASRRDDEHGQGGRPE</sequence>
<feature type="compositionally biased region" description="Basic and acidic residues" evidence="1">
    <location>
        <begin position="82"/>
        <end position="102"/>
    </location>
</feature>
<evidence type="ECO:0000313" key="3">
    <source>
        <dbReference type="Proteomes" id="UP001175261"/>
    </source>
</evidence>
<dbReference type="EMBL" id="JAPDFR010000002">
    <property type="protein sequence ID" value="KAK0389759.1"/>
    <property type="molecule type" value="Genomic_DNA"/>
</dbReference>
<feature type="compositionally biased region" description="Low complexity" evidence="1">
    <location>
        <begin position="13"/>
        <end position="39"/>
    </location>
</feature>
<name>A0AA39GML9_SARSR</name>
<keyword evidence="3" id="KW-1185">Reference proteome</keyword>